<dbReference type="FunFam" id="3.30.1490.40:FF:000002">
    <property type="entry name" value="CD2 antigen cytoplasmic tail-binding protein 2"/>
    <property type="match status" value="1"/>
</dbReference>
<dbReference type="PROSITE" id="PS50829">
    <property type="entry name" value="GYF"/>
    <property type="match status" value="1"/>
</dbReference>
<evidence type="ECO:0000259" key="16">
    <source>
        <dbReference type="PROSITE" id="PS50829"/>
    </source>
</evidence>
<evidence type="ECO:0000256" key="14">
    <source>
        <dbReference type="SAM" id="Coils"/>
    </source>
</evidence>
<dbReference type="SUPFAM" id="SSF55277">
    <property type="entry name" value="GYF domain"/>
    <property type="match status" value="1"/>
</dbReference>
<keyword evidence="8" id="KW-0007">Acetylation</keyword>
<feature type="region of interest" description="Disordered" evidence="15">
    <location>
        <begin position="1"/>
        <end position="55"/>
    </location>
</feature>
<comment type="subcellular location">
    <subcellularLocation>
        <location evidence="2">Cytoplasm</location>
    </subcellularLocation>
    <subcellularLocation>
        <location evidence="1">Nucleus</location>
    </subcellularLocation>
</comment>
<keyword evidence="14" id="KW-0175">Coiled coil</keyword>
<evidence type="ECO:0000256" key="13">
    <source>
        <dbReference type="ARBA" id="ARBA00070924"/>
    </source>
</evidence>
<dbReference type="Pfam" id="PF02213">
    <property type="entry name" value="GYF"/>
    <property type="match status" value="1"/>
</dbReference>
<accession>A0A8J7P3E1</accession>
<dbReference type="GO" id="GO:0008380">
    <property type="term" value="P:RNA splicing"/>
    <property type="evidence" value="ECO:0007669"/>
    <property type="project" value="UniProtKB-KW"/>
</dbReference>
<evidence type="ECO:0000256" key="12">
    <source>
        <dbReference type="ARBA" id="ARBA00064937"/>
    </source>
</evidence>
<keyword evidence="5" id="KW-0597">Phosphoprotein</keyword>
<dbReference type="Gene3D" id="3.30.1490.40">
    <property type="match status" value="1"/>
</dbReference>
<evidence type="ECO:0000313" key="17">
    <source>
        <dbReference type="EMBL" id="MBN3324689.1"/>
    </source>
</evidence>
<evidence type="ECO:0000256" key="2">
    <source>
        <dbReference type="ARBA" id="ARBA00004496"/>
    </source>
</evidence>
<gene>
    <name evidence="17" type="primary">Cd2bp2</name>
    <name evidence="17" type="ORF">GTO95_0012885</name>
</gene>
<evidence type="ECO:0000256" key="11">
    <source>
        <dbReference type="ARBA" id="ARBA00056564"/>
    </source>
</evidence>
<keyword evidence="6" id="KW-0507">mRNA processing</keyword>
<evidence type="ECO:0000256" key="6">
    <source>
        <dbReference type="ARBA" id="ARBA00022664"/>
    </source>
</evidence>
<feature type="non-terminal residue" evidence="17">
    <location>
        <position position="317"/>
    </location>
</feature>
<dbReference type="GO" id="GO:0005682">
    <property type="term" value="C:U5 snRNP"/>
    <property type="evidence" value="ECO:0007669"/>
    <property type="project" value="InterPro"/>
</dbReference>
<evidence type="ECO:0000313" key="18">
    <source>
        <dbReference type="Proteomes" id="UP000736164"/>
    </source>
</evidence>
<sequence length="317" mass="36344">MSKRRVMFEDENGEYSLENDPPNKKVCDNVSGPGSRFKGKHSLDSDEEEEEEGQKYDMLASDDVEGQESATLDFDEGVRITPFNLEEEMQEGHFDSEGNYFLNKEQQIRDNWLDNIDWVRLERVTPQPGQAIALELGQIIKLDYSRTGQTVDQVTLDLGGTGGCVFRSECECVSSAGALDRLTALADRLVGGGEFEIYQQTYESLAYRSKVKAPAGSGRGEEDEEDEQLDMFADKIDGTEGEKRKEEEERETVSQEVMWEYKWENKENSELYGPFSSQQMQDWVDQGYFKEGVYCRRIGHPSAQFYNSRRLDFELYT</sequence>
<keyword evidence="7" id="KW-0832">Ubl conjugation</keyword>
<dbReference type="InterPro" id="IPR035445">
    <property type="entry name" value="GYF-like_dom_sf"/>
</dbReference>
<keyword evidence="18" id="KW-1185">Reference proteome</keyword>
<keyword evidence="4" id="KW-1017">Isopeptide bond</keyword>
<keyword evidence="3" id="KW-0963">Cytoplasm</keyword>
<feature type="non-terminal residue" evidence="17">
    <location>
        <position position="1"/>
    </location>
</feature>
<dbReference type="InterPro" id="IPR003169">
    <property type="entry name" value="GYF"/>
</dbReference>
<protein>
    <recommendedName>
        <fullName evidence="13">CD2 antigen cytoplasmic tail-binding protein 2</fullName>
    </recommendedName>
</protein>
<evidence type="ECO:0000256" key="10">
    <source>
        <dbReference type="ARBA" id="ARBA00023242"/>
    </source>
</evidence>
<name>A0A8J7P3E1_ATRSP</name>
<dbReference type="PANTHER" id="PTHR13138">
    <property type="entry name" value="PROTEIN LIN1"/>
    <property type="match status" value="1"/>
</dbReference>
<dbReference type="GO" id="GO:0006397">
    <property type="term" value="P:mRNA processing"/>
    <property type="evidence" value="ECO:0007669"/>
    <property type="project" value="UniProtKB-KW"/>
</dbReference>
<evidence type="ECO:0000256" key="4">
    <source>
        <dbReference type="ARBA" id="ARBA00022499"/>
    </source>
</evidence>
<dbReference type="SMART" id="SM00444">
    <property type="entry name" value="GYF"/>
    <property type="match status" value="1"/>
</dbReference>
<keyword evidence="10" id="KW-0539">Nucleus</keyword>
<keyword evidence="9" id="KW-0508">mRNA splicing</keyword>
<feature type="domain" description="GYF" evidence="16">
    <location>
        <begin position="256"/>
        <end position="312"/>
    </location>
</feature>
<dbReference type="AlphaFoldDB" id="A0A8J7P3E1"/>
<comment type="subunit">
    <text evidence="12">Component of the U5 snRNP complex composed of the U5 snRNA and at least PRPF6, PRPF8, SNRNP200, EFTUD2, SNRNP40, DDX23, TXNL4A and CD2BP2. Interacts directly with TXNL4A and PRPF6. Interacts (via GYF domain) with CD2 (via Pro-rich sequence in the cytoplasmic domain). Interacts with PQBP1.</text>
</comment>
<evidence type="ECO:0000256" key="3">
    <source>
        <dbReference type="ARBA" id="ARBA00022490"/>
    </source>
</evidence>
<evidence type="ECO:0000256" key="7">
    <source>
        <dbReference type="ARBA" id="ARBA00022843"/>
    </source>
</evidence>
<feature type="coiled-coil region" evidence="14">
    <location>
        <begin position="229"/>
        <end position="256"/>
    </location>
</feature>
<evidence type="ECO:0000256" key="15">
    <source>
        <dbReference type="SAM" id="MobiDB-lite"/>
    </source>
</evidence>
<dbReference type="InterPro" id="IPR039905">
    <property type="entry name" value="CD2BP2/Lin1"/>
</dbReference>
<dbReference type="Proteomes" id="UP000736164">
    <property type="component" value="Unassembled WGS sequence"/>
</dbReference>
<proteinExistence type="predicted"/>
<organism evidence="17 18">
    <name type="scientific">Atractosteus spatula</name>
    <name type="common">Alligator gar</name>
    <name type="synonym">Lepisosteus spatula</name>
    <dbReference type="NCBI Taxonomy" id="7917"/>
    <lineage>
        <taxon>Eukaryota</taxon>
        <taxon>Metazoa</taxon>
        <taxon>Chordata</taxon>
        <taxon>Craniata</taxon>
        <taxon>Vertebrata</taxon>
        <taxon>Euteleostomi</taxon>
        <taxon>Actinopterygii</taxon>
        <taxon>Neopterygii</taxon>
        <taxon>Holostei</taxon>
        <taxon>Semionotiformes</taxon>
        <taxon>Lepisosteidae</taxon>
        <taxon>Atractosteus</taxon>
    </lineage>
</organism>
<dbReference type="GO" id="GO:0005737">
    <property type="term" value="C:cytoplasm"/>
    <property type="evidence" value="ECO:0007669"/>
    <property type="project" value="UniProtKB-SubCell"/>
</dbReference>
<evidence type="ECO:0000256" key="8">
    <source>
        <dbReference type="ARBA" id="ARBA00022990"/>
    </source>
</evidence>
<comment type="function">
    <text evidence="11">Involved in pre-mRNA splicing as component of the U5 snRNP complex that is involved in spliceosome assembly.</text>
</comment>
<comment type="caution">
    <text evidence="17">The sequence shown here is derived from an EMBL/GenBank/DDBJ whole genome shotgun (WGS) entry which is preliminary data.</text>
</comment>
<evidence type="ECO:0000256" key="5">
    <source>
        <dbReference type="ARBA" id="ARBA00022553"/>
    </source>
</evidence>
<evidence type="ECO:0000256" key="9">
    <source>
        <dbReference type="ARBA" id="ARBA00023187"/>
    </source>
</evidence>
<dbReference type="PANTHER" id="PTHR13138:SF3">
    <property type="entry name" value="CD2 ANTIGEN CYTOPLASMIC TAIL-BINDING PROTEIN 2"/>
    <property type="match status" value="1"/>
</dbReference>
<evidence type="ECO:0000256" key="1">
    <source>
        <dbReference type="ARBA" id="ARBA00004123"/>
    </source>
</evidence>
<reference evidence="17" key="1">
    <citation type="journal article" date="2021" name="Cell">
        <title>Tracing the genetic footprints of vertebrate landing in non-teleost ray-finned fishes.</title>
        <authorList>
            <person name="Bi X."/>
            <person name="Wang K."/>
            <person name="Yang L."/>
            <person name="Pan H."/>
            <person name="Jiang H."/>
            <person name="Wei Q."/>
            <person name="Fang M."/>
            <person name="Yu H."/>
            <person name="Zhu C."/>
            <person name="Cai Y."/>
            <person name="He Y."/>
            <person name="Gan X."/>
            <person name="Zeng H."/>
            <person name="Yu D."/>
            <person name="Zhu Y."/>
            <person name="Jiang H."/>
            <person name="Qiu Q."/>
            <person name="Yang H."/>
            <person name="Zhang Y.E."/>
            <person name="Wang W."/>
            <person name="Zhu M."/>
            <person name="He S."/>
            <person name="Zhang G."/>
        </authorList>
    </citation>
    <scope>NUCLEOTIDE SEQUENCE</scope>
    <source>
        <strain evidence="17">Allg_001</strain>
    </source>
</reference>
<dbReference type="EMBL" id="JAAWVO010071593">
    <property type="protein sequence ID" value="MBN3324689.1"/>
    <property type="molecule type" value="Genomic_DNA"/>
</dbReference>